<protein>
    <submittedName>
        <fullName evidence="3">Flagellar protein FlaG</fullName>
    </submittedName>
</protein>
<dbReference type="AlphaFoldDB" id="A0A8B6XA69"/>
<evidence type="ECO:0000313" key="3">
    <source>
        <dbReference type="RefSeq" id="WP_051379043.1"/>
    </source>
</evidence>
<reference evidence="3" key="1">
    <citation type="submission" date="2025-08" db="UniProtKB">
        <authorList>
            <consortium name="RefSeq"/>
        </authorList>
    </citation>
    <scope>IDENTIFICATION</scope>
</reference>
<keyword evidence="3" id="KW-0282">Flagellum</keyword>
<dbReference type="PANTHER" id="PTHR37166">
    <property type="entry name" value="PROTEIN FLAG"/>
    <property type="match status" value="1"/>
</dbReference>
<dbReference type="OrthoDB" id="5516677at2"/>
<dbReference type="Gene3D" id="3.30.160.170">
    <property type="entry name" value="FlaG-like"/>
    <property type="match status" value="1"/>
</dbReference>
<dbReference type="Pfam" id="PF03646">
    <property type="entry name" value="FlaG"/>
    <property type="match status" value="1"/>
</dbReference>
<feature type="compositionally biased region" description="Basic and acidic residues" evidence="1">
    <location>
        <begin position="45"/>
        <end position="66"/>
    </location>
</feature>
<feature type="region of interest" description="Disordered" evidence="1">
    <location>
        <begin position="117"/>
        <end position="139"/>
    </location>
</feature>
<feature type="compositionally biased region" description="Low complexity" evidence="1">
    <location>
        <begin position="8"/>
        <end position="19"/>
    </location>
</feature>
<evidence type="ECO:0000256" key="1">
    <source>
        <dbReference type="SAM" id="MobiDB-lite"/>
    </source>
</evidence>
<sequence>MIRVANDSSSTATLELATTGQKTAATARAQRGEDASSTAASAKAEATEKAKAAKEAKPEDVKDAVKKLNQSLEDDNRQVRFEIDPSSSRVITKIVDTSTKEVLRQIPSEEVLRMAEALKGKDTSSSSSSSDIPLVRTRA</sequence>
<keyword evidence="2" id="KW-1185">Reference proteome</keyword>
<name>A0A8B6XA69_9BURK</name>
<dbReference type="PANTHER" id="PTHR37166:SF1">
    <property type="entry name" value="PROTEIN FLAG"/>
    <property type="match status" value="1"/>
</dbReference>
<dbReference type="InterPro" id="IPR035924">
    <property type="entry name" value="FlaG-like_sf"/>
</dbReference>
<keyword evidence="3" id="KW-0969">Cilium</keyword>
<organism evidence="2 3">
    <name type="scientific">Derxia gummosa DSM 723</name>
    <dbReference type="NCBI Taxonomy" id="1121388"/>
    <lineage>
        <taxon>Bacteria</taxon>
        <taxon>Pseudomonadati</taxon>
        <taxon>Pseudomonadota</taxon>
        <taxon>Betaproteobacteria</taxon>
        <taxon>Burkholderiales</taxon>
        <taxon>Alcaligenaceae</taxon>
        <taxon>Derxia</taxon>
    </lineage>
</organism>
<feature type="compositionally biased region" description="Basic and acidic residues" evidence="1">
    <location>
        <begin position="74"/>
        <end position="83"/>
    </location>
</feature>
<feature type="region of interest" description="Disordered" evidence="1">
    <location>
        <begin position="1"/>
        <end position="85"/>
    </location>
</feature>
<dbReference type="SUPFAM" id="SSF160214">
    <property type="entry name" value="FlaG-like"/>
    <property type="match status" value="1"/>
</dbReference>
<dbReference type="RefSeq" id="WP_051379043.1">
    <property type="nucleotide sequence ID" value="NZ_KI519499.1"/>
</dbReference>
<accession>A0A8B6XA69</accession>
<dbReference type="Proteomes" id="UP000675920">
    <property type="component" value="Unplaced"/>
</dbReference>
<feature type="compositionally biased region" description="Low complexity" evidence="1">
    <location>
        <begin position="35"/>
        <end position="44"/>
    </location>
</feature>
<proteinExistence type="predicted"/>
<evidence type="ECO:0000313" key="2">
    <source>
        <dbReference type="Proteomes" id="UP000675920"/>
    </source>
</evidence>
<keyword evidence="3" id="KW-0966">Cell projection</keyword>
<dbReference type="InterPro" id="IPR005186">
    <property type="entry name" value="FlaG"/>
</dbReference>